<evidence type="ECO:0000313" key="4">
    <source>
        <dbReference type="EMBL" id="GEN89153.1"/>
    </source>
</evidence>
<organism evidence="4 5">
    <name type="scientific">Oceanobacillus sojae</name>
    <dbReference type="NCBI Taxonomy" id="582851"/>
    <lineage>
        <taxon>Bacteria</taxon>
        <taxon>Bacillati</taxon>
        <taxon>Bacillota</taxon>
        <taxon>Bacilli</taxon>
        <taxon>Bacillales</taxon>
        <taxon>Bacillaceae</taxon>
        <taxon>Oceanobacillus</taxon>
    </lineage>
</organism>
<dbReference type="Pfam" id="PF12850">
    <property type="entry name" value="Metallophos_2"/>
    <property type="match status" value="1"/>
</dbReference>
<reference evidence="4 5" key="1">
    <citation type="submission" date="2019-07" db="EMBL/GenBank/DDBJ databases">
        <title>Whole genome shotgun sequence of Oceanobacillus sojae NBRC 105379.</title>
        <authorList>
            <person name="Hosoyama A."/>
            <person name="Uohara A."/>
            <person name="Ohji S."/>
            <person name="Ichikawa N."/>
        </authorList>
    </citation>
    <scope>NUCLEOTIDE SEQUENCE [LARGE SCALE GENOMIC DNA]</scope>
    <source>
        <strain evidence="4 5">NBRC 105379</strain>
    </source>
</reference>
<sequence>MVIAAIYDIHGNLPALNAVLNDIEELDPDSIVIGGDIVSGPMPGQTLERLLPLGEKLNFVRGNGDREVVMAFDGKKLPSAMSEQGRKRTQWVAEQLTQFQRDFLSELPMTVTIPIDGLGDILFCHATPRSDEEIFTSLTPQEKLDNIFSDIQQKIVICGHTHMQFERKLRDIQIFNAGSVGMPFADKPGAYWILISPKGIEFRFTSYDVEMAAQEIIASGDPQGYEFAEKNVIEIPTALEAAELLEKS</sequence>
<dbReference type="GO" id="GO:0016791">
    <property type="term" value="F:phosphatase activity"/>
    <property type="evidence" value="ECO:0007669"/>
    <property type="project" value="TreeGrafter"/>
</dbReference>
<dbReference type="NCBIfam" id="TIGR00040">
    <property type="entry name" value="yfcE"/>
    <property type="match status" value="1"/>
</dbReference>
<dbReference type="AlphaFoldDB" id="A0A511ZNW9"/>
<keyword evidence="2" id="KW-0479">Metal-binding</keyword>
<evidence type="ECO:0000313" key="5">
    <source>
        <dbReference type="Proteomes" id="UP000321558"/>
    </source>
</evidence>
<dbReference type="InterPro" id="IPR000979">
    <property type="entry name" value="Phosphodiesterase_MJ0936/Vps29"/>
</dbReference>
<proteinExistence type="inferred from homology"/>
<evidence type="ECO:0000256" key="1">
    <source>
        <dbReference type="ARBA" id="ARBA00008950"/>
    </source>
</evidence>
<dbReference type="OrthoDB" id="9813918at2"/>
<gene>
    <name evidence="4" type="ORF">OSO01_38920</name>
</gene>
<dbReference type="EMBL" id="BJYM01000019">
    <property type="protein sequence ID" value="GEN89153.1"/>
    <property type="molecule type" value="Genomic_DNA"/>
</dbReference>
<dbReference type="SUPFAM" id="SSF56300">
    <property type="entry name" value="Metallo-dependent phosphatases"/>
    <property type="match status" value="1"/>
</dbReference>
<comment type="cofactor">
    <cofactor evidence="2">
        <name>a divalent metal cation</name>
        <dbReference type="ChEBI" id="CHEBI:60240"/>
    </cofactor>
</comment>
<name>A0A511ZNW9_9BACI</name>
<protein>
    <recommendedName>
        <fullName evidence="2">Phosphoesterase</fullName>
        <ecNumber evidence="2">3.1.4.-</ecNumber>
    </recommendedName>
</protein>
<dbReference type="InterPro" id="IPR024654">
    <property type="entry name" value="Calcineurin-like_PHP_lpxH"/>
</dbReference>
<accession>A0A511ZNW9</accession>
<comment type="caution">
    <text evidence="4">The sequence shown here is derived from an EMBL/GenBank/DDBJ whole genome shotgun (WGS) entry which is preliminary data.</text>
</comment>
<keyword evidence="5" id="KW-1185">Reference proteome</keyword>
<comment type="similarity">
    <text evidence="1 2">Belongs to the metallophosphoesterase superfamily. YfcE family.</text>
</comment>
<dbReference type="RefSeq" id="WP_147212078.1">
    <property type="nucleotide sequence ID" value="NZ_BJYM01000019.1"/>
</dbReference>
<dbReference type="PANTHER" id="PTHR42850:SF2">
    <property type="entry name" value="BLL5683 PROTEIN"/>
    <property type="match status" value="1"/>
</dbReference>
<dbReference type="Gene3D" id="3.60.21.10">
    <property type="match status" value="1"/>
</dbReference>
<dbReference type="InterPro" id="IPR011152">
    <property type="entry name" value="Pesterase_MJ0912"/>
</dbReference>
<dbReference type="InterPro" id="IPR029052">
    <property type="entry name" value="Metallo-depent_PP-like"/>
</dbReference>
<dbReference type="EC" id="3.1.4.-" evidence="2"/>
<dbReference type="GO" id="GO:0005737">
    <property type="term" value="C:cytoplasm"/>
    <property type="evidence" value="ECO:0007669"/>
    <property type="project" value="TreeGrafter"/>
</dbReference>
<evidence type="ECO:0000259" key="3">
    <source>
        <dbReference type="Pfam" id="PF12850"/>
    </source>
</evidence>
<dbReference type="Proteomes" id="UP000321558">
    <property type="component" value="Unassembled WGS sequence"/>
</dbReference>
<dbReference type="PIRSF" id="PIRSF000883">
    <property type="entry name" value="Pesterase_MJ0912"/>
    <property type="match status" value="1"/>
</dbReference>
<feature type="domain" description="Calcineurin-like phosphoesterase" evidence="3">
    <location>
        <begin position="1"/>
        <end position="194"/>
    </location>
</feature>
<dbReference type="GO" id="GO:0046872">
    <property type="term" value="F:metal ion binding"/>
    <property type="evidence" value="ECO:0007669"/>
    <property type="project" value="UniProtKB-KW"/>
</dbReference>
<dbReference type="PANTHER" id="PTHR42850">
    <property type="entry name" value="METALLOPHOSPHOESTERASE"/>
    <property type="match status" value="1"/>
</dbReference>
<evidence type="ECO:0000256" key="2">
    <source>
        <dbReference type="RuleBase" id="RU362039"/>
    </source>
</evidence>
<dbReference type="InterPro" id="IPR050126">
    <property type="entry name" value="Ap4A_hydrolase"/>
</dbReference>